<dbReference type="InterPro" id="IPR006553">
    <property type="entry name" value="Leu-rich_rpt_Cys-con_subtyp"/>
</dbReference>
<dbReference type="InterPro" id="IPR035979">
    <property type="entry name" value="RBD_domain_sf"/>
</dbReference>
<dbReference type="SMART" id="SM00360">
    <property type="entry name" value="RRM"/>
    <property type="match status" value="1"/>
</dbReference>
<feature type="compositionally biased region" description="Acidic residues" evidence="4">
    <location>
        <begin position="711"/>
        <end position="722"/>
    </location>
</feature>
<proteinExistence type="predicted"/>
<keyword evidence="2 3" id="KW-0694">RNA-binding</keyword>
<feature type="compositionally biased region" description="Basic and acidic residues" evidence="4">
    <location>
        <begin position="176"/>
        <end position="187"/>
    </location>
</feature>
<dbReference type="InterPro" id="IPR036047">
    <property type="entry name" value="F-box-like_dom_sf"/>
</dbReference>
<evidence type="ECO:0000256" key="3">
    <source>
        <dbReference type="PROSITE-ProRule" id="PRU00176"/>
    </source>
</evidence>
<dbReference type="Pfam" id="PF12937">
    <property type="entry name" value="F-box-like"/>
    <property type="match status" value="1"/>
</dbReference>
<evidence type="ECO:0000259" key="5">
    <source>
        <dbReference type="PROSITE" id="PS50102"/>
    </source>
</evidence>
<dbReference type="Gene3D" id="3.80.10.10">
    <property type="entry name" value="Ribonuclease Inhibitor"/>
    <property type="match status" value="2"/>
</dbReference>
<dbReference type="SMART" id="SM00367">
    <property type="entry name" value="LRR_CC"/>
    <property type="match status" value="6"/>
</dbReference>
<gene>
    <name evidence="7" type="ORF">g.16664</name>
</gene>
<protein>
    <recommendedName>
        <fullName evidence="8">RRM domain-containing protein</fullName>
    </recommendedName>
</protein>
<reference evidence="7" key="1">
    <citation type="submission" date="2015-11" db="EMBL/GenBank/DDBJ databases">
        <title>De novo transcriptome assembly of four potential Pierce s Disease insect vectors from Arizona vineyards.</title>
        <authorList>
            <person name="Tassone E.E."/>
        </authorList>
    </citation>
    <scope>NUCLEOTIDE SEQUENCE</scope>
</reference>
<dbReference type="SUPFAM" id="SSF54928">
    <property type="entry name" value="RNA-binding domain, RBD"/>
    <property type="match status" value="1"/>
</dbReference>
<feature type="domain" description="F-box" evidence="6">
    <location>
        <begin position="211"/>
        <end position="255"/>
    </location>
</feature>
<name>A0A1B6MFA5_9HEMI</name>
<dbReference type="EMBL" id="GEBQ01005340">
    <property type="protein sequence ID" value="JAT34637.1"/>
    <property type="molecule type" value="Transcribed_RNA"/>
</dbReference>
<dbReference type="InterPro" id="IPR032675">
    <property type="entry name" value="LRR_dom_sf"/>
</dbReference>
<dbReference type="InterPro" id="IPR001810">
    <property type="entry name" value="F-box_dom"/>
</dbReference>
<keyword evidence="1" id="KW-0833">Ubl conjugation pathway</keyword>
<dbReference type="Gene3D" id="3.30.70.330">
    <property type="match status" value="1"/>
</dbReference>
<dbReference type="GO" id="GO:0031146">
    <property type="term" value="P:SCF-dependent proteasomal ubiquitin-dependent protein catabolic process"/>
    <property type="evidence" value="ECO:0007669"/>
    <property type="project" value="TreeGrafter"/>
</dbReference>
<dbReference type="PROSITE" id="PS50181">
    <property type="entry name" value="FBOX"/>
    <property type="match status" value="1"/>
</dbReference>
<dbReference type="GO" id="GO:0019005">
    <property type="term" value="C:SCF ubiquitin ligase complex"/>
    <property type="evidence" value="ECO:0007669"/>
    <property type="project" value="TreeGrafter"/>
</dbReference>
<organism evidence="7">
    <name type="scientific">Graphocephala atropunctata</name>
    <dbReference type="NCBI Taxonomy" id="36148"/>
    <lineage>
        <taxon>Eukaryota</taxon>
        <taxon>Metazoa</taxon>
        <taxon>Ecdysozoa</taxon>
        <taxon>Arthropoda</taxon>
        <taxon>Hexapoda</taxon>
        <taxon>Insecta</taxon>
        <taxon>Pterygota</taxon>
        <taxon>Neoptera</taxon>
        <taxon>Paraneoptera</taxon>
        <taxon>Hemiptera</taxon>
        <taxon>Auchenorrhyncha</taxon>
        <taxon>Membracoidea</taxon>
        <taxon>Cicadellidae</taxon>
        <taxon>Cicadellinae</taxon>
        <taxon>Cicadellini</taxon>
        <taxon>Graphocephala</taxon>
    </lineage>
</organism>
<evidence type="ECO:0008006" key="8">
    <source>
        <dbReference type="Google" id="ProtNLM"/>
    </source>
</evidence>
<feature type="domain" description="RRM" evidence="5">
    <location>
        <begin position="85"/>
        <end position="162"/>
    </location>
</feature>
<dbReference type="GO" id="GO:0003723">
    <property type="term" value="F:RNA binding"/>
    <property type="evidence" value="ECO:0007669"/>
    <property type="project" value="UniProtKB-UniRule"/>
</dbReference>
<accession>A0A1B6MFA5</accession>
<dbReference type="SUPFAM" id="SSF81383">
    <property type="entry name" value="F-box domain"/>
    <property type="match status" value="1"/>
</dbReference>
<evidence type="ECO:0000256" key="4">
    <source>
        <dbReference type="SAM" id="MobiDB-lite"/>
    </source>
</evidence>
<feature type="region of interest" description="Disordered" evidence="4">
    <location>
        <begin position="701"/>
        <end position="728"/>
    </location>
</feature>
<dbReference type="Pfam" id="PF00076">
    <property type="entry name" value="RRM_1"/>
    <property type="match status" value="1"/>
</dbReference>
<dbReference type="InterPro" id="IPR012677">
    <property type="entry name" value="Nucleotide-bd_a/b_plait_sf"/>
</dbReference>
<dbReference type="PROSITE" id="PS50102">
    <property type="entry name" value="RRM"/>
    <property type="match status" value="1"/>
</dbReference>
<evidence type="ECO:0000256" key="1">
    <source>
        <dbReference type="ARBA" id="ARBA00022786"/>
    </source>
</evidence>
<dbReference type="AlphaFoldDB" id="A0A1B6MFA5"/>
<sequence>MSSSNWVRDREDMSPDRHNRYRLDNVGLQLGLGLPLQLLGVSVMADIPSFDGNRRSRHVVNSRNRTPQDINPLMVQQTIDGIPIRKLYITNISIEVRRFEMYHIFGQFGQIMNVFLGVSKNDNSKQFAFITFANPQDAAQVLARKVFCDSKGRRMYALAADSWHQPQEMSNGEIIWKTDRKNQARAEESEEEDDQTAETPEVLEGPVETPDESLNGLNDDCLLHIFSFLTYKEIAGVERVCKRWQALSYRMWRCLHKLNFTCPPFRRMEMTTPCLEQYLRRCGDCLTLLDLSINKHSFNEGTIIVVAKYCPNLEVLRITNIHLANRSLAHLGRRCPRLKEFVMDDCPKINDTDLMSMLPKCLELNYLELSHVNGITGKCLVNVQGPVTNLKLNNCPSIVTDYLVPGLEKMSKTLNSLTLSASGNLSSGAMEKIVTAVPNLTTLSMSRCSPQLENNSLSAISQLTKLTDLNLFLNNAVSDSFLTAIVEGCEHLTTLNLGGSGGGCTTLLSEDGLSVVSRIRELRDLDISYLEVANNVVLKSLALRGHRLRRLLCRGCPDLTDEGSSQVVSMCNDLELFDLSGCNNIGMETVEAARTSVKIRTNSVPLKLIVGGTNVESAPPDSEVPLLTVDLADLSEEHLRPDFIDDMFFPPTDSDSDEDLDHLCERIGCDCDFDFDDLNDPTLFPCDFDDDSPKFGVLSDSEDTSNWFDKVDDDDEEDDEYFGDTWKN</sequence>
<dbReference type="SUPFAM" id="SSF52047">
    <property type="entry name" value="RNI-like"/>
    <property type="match status" value="1"/>
</dbReference>
<feature type="region of interest" description="Disordered" evidence="4">
    <location>
        <begin position="174"/>
        <end position="209"/>
    </location>
</feature>
<evidence type="ECO:0000313" key="7">
    <source>
        <dbReference type="EMBL" id="JAT34637.1"/>
    </source>
</evidence>
<dbReference type="PANTHER" id="PTHR13318">
    <property type="entry name" value="PARTNER OF PAIRED, ISOFORM B-RELATED"/>
    <property type="match status" value="1"/>
</dbReference>
<evidence type="ECO:0000256" key="2">
    <source>
        <dbReference type="ARBA" id="ARBA00022884"/>
    </source>
</evidence>
<evidence type="ECO:0000259" key="6">
    <source>
        <dbReference type="PROSITE" id="PS50181"/>
    </source>
</evidence>
<dbReference type="InterPro" id="IPR000504">
    <property type="entry name" value="RRM_dom"/>
</dbReference>